<dbReference type="Gene3D" id="3.30.200.210">
    <property type="match status" value="1"/>
</dbReference>
<comment type="subcellular location">
    <subcellularLocation>
        <location evidence="2">Membrane</location>
    </subcellularLocation>
</comment>
<dbReference type="SUPFAM" id="SSF54292">
    <property type="entry name" value="2Fe-2S ferredoxin-like"/>
    <property type="match status" value="1"/>
</dbReference>
<dbReference type="Pfam" id="PF04879">
    <property type="entry name" value="Molybdop_Fe4S4"/>
    <property type="match status" value="1"/>
</dbReference>
<comment type="cofactor">
    <cofactor evidence="13">
        <name>[2Fe-2S] cluster</name>
        <dbReference type="ChEBI" id="CHEBI:190135"/>
    </cofactor>
</comment>
<dbReference type="SMART" id="SM00929">
    <property type="entry name" value="NADH-G_4Fe-4S_3"/>
    <property type="match status" value="1"/>
</dbReference>
<dbReference type="InterPro" id="IPR017900">
    <property type="entry name" value="4Fe4S_Fe_S_CS"/>
</dbReference>
<dbReference type="SUPFAM" id="SSF53706">
    <property type="entry name" value="Formate dehydrogenase/DMSO reductase, domains 1-3"/>
    <property type="match status" value="1"/>
</dbReference>
<evidence type="ECO:0000256" key="3">
    <source>
        <dbReference type="ARBA" id="ARBA00005404"/>
    </source>
</evidence>
<dbReference type="PANTHER" id="PTHR43105:SF10">
    <property type="entry name" value="NADH-QUINONE OXIDOREDUCTASE SUBUNIT G"/>
    <property type="match status" value="1"/>
</dbReference>
<dbReference type="PROSITE" id="PS51379">
    <property type="entry name" value="4FE4S_FER_2"/>
    <property type="match status" value="2"/>
</dbReference>
<evidence type="ECO:0000256" key="13">
    <source>
        <dbReference type="ARBA" id="ARBA00034078"/>
    </source>
</evidence>
<dbReference type="Pfam" id="PF13510">
    <property type="entry name" value="Fer2_4"/>
    <property type="match status" value="1"/>
</dbReference>
<dbReference type="GO" id="GO:0051539">
    <property type="term" value="F:4 iron, 4 sulfur cluster binding"/>
    <property type="evidence" value="ECO:0007669"/>
    <property type="project" value="UniProtKB-KW"/>
</dbReference>
<dbReference type="GO" id="GO:0051537">
    <property type="term" value="F:2 iron, 2 sulfur cluster binding"/>
    <property type="evidence" value="ECO:0007669"/>
    <property type="project" value="UniProtKB-KW"/>
</dbReference>
<dbReference type="InterPro" id="IPR019574">
    <property type="entry name" value="NADH_UbQ_OxRdtase_Gsu_4Fe4S-bd"/>
</dbReference>
<dbReference type="InterPro" id="IPR050123">
    <property type="entry name" value="Prok_molybdopt-oxidoreductase"/>
</dbReference>
<reference evidence="18 19" key="1">
    <citation type="journal article" date="2015" name="MBio">
        <title>Genome-Resolved Metagenomic Analysis Reveals Roles for Candidate Phyla and Other Microbial Community Members in Biogeochemical Transformations in Oil Reservoirs.</title>
        <authorList>
            <person name="Hu P."/>
            <person name="Tom L."/>
            <person name="Singh A."/>
            <person name="Thomas B.C."/>
            <person name="Baker B.J."/>
            <person name="Piceno Y.M."/>
            <person name="Andersen G.L."/>
            <person name="Banfield J.F."/>
        </authorList>
    </citation>
    <scope>NUCLEOTIDE SEQUENCE [LARGE SCALE GENOMIC DNA]</scope>
    <source>
        <strain evidence="18">46_16</strain>
    </source>
</reference>
<evidence type="ECO:0000256" key="6">
    <source>
        <dbReference type="ARBA" id="ARBA00022723"/>
    </source>
</evidence>
<name>A0A124FMT3_9CHLR</name>
<keyword evidence="9" id="KW-0408">Iron</keyword>
<proteinExistence type="inferred from homology"/>
<sequence length="373" mass="40748">MINLTIDGKEIEAQEGTTVLEAAEAAGVFVPTLCHHPQLTPYGGCRLCMVEVEGARTLQPSCTLPATNGMTVKTNTQKVLDARKFVLTLIFSERNHFCMYCQVSGGDCELQNRAYDEGMTHWDLQPNWQPFEVDASHPFMVLDNNRCILCRRCVRACGELVGNYTLGFEERGADSLLVADYNVPLGESSCISCGTCVQICPTGAIIDRQSAYQGKETEVDHHIGVCVECSVGCQRNVLTRDNRLIRIEGEWDAALNHGLLCDKGRFLPLEDDRARLLTPLVRKDGSLKAATWDDAMKAIAEGLGKGEDLAAIASTRLPIEDLALFKSVFADTLQAGLVTTLEEGKATASLAKMAEKLGKPFESNLDVLKDTDA</sequence>
<dbReference type="PROSITE" id="PS00198">
    <property type="entry name" value="4FE4S_FER_1"/>
    <property type="match status" value="1"/>
</dbReference>
<dbReference type="InterPro" id="IPR036010">
    <property type="entry name" value="2Fe-2S_ferredoxin-like_sf"/>
</dbReference>
<dbReference type="Pfam" id="PF10588">
    <property type="entry name" value="NADH-G_4Fe-4S_3"/>
    <property type="match status" value="1"/>
</dbReference>
<dbReference type="PANTHER" id="PTHR43105">
    <property type="entry name" value="RESPIRATORY NITRATE REDUCTASE"/>
    <property type="match status" value="1"/>
</dbReference>
<evidence type="ECO:0000256" key="5">
    <source>
        <dbReference type="ARBA" id="ARBA00022714"/>
    </source>
</evidence>
<dbReference type="Gene3D" id="3.10.20.740">
    <property type="match status" value="1"/>
</dbReference>
<dbReference type="GO" id="GO:0016491">
    <property type="term" value="F:oxidoreductase activity"/>
    <property type="evidence" value="ECO:0007669"/>
    <property type="project" value="InterPro"/>
</dbReference>
<evidence type="ECO:0000259" key="15">
    <source>
        <dbReference type="PROSITE" id="PS51379"/>
    </source>
</evidence>
<keyword evidence="10" id="KW-0411">Iron-sulfur</keyword>
<feature type="domain" description="4Fe-4S ferredoxin-type" evidence="15">
    <location>
        <begin position="181"/>
        <end position="210"/>
    </location>
</feature>
<comment type="cofactor">
    <cofactor evidence="1">
        <name>[4Fe-4S] cluster</name>
        <dbReference type="ChEBI" id="CHEBI:49883"/>
    </cofactor>
</comment>
<evidence type="ECO:0000256" key="9">
    <source>
        <dbReference type="ARBA" id="ARBA00023004"/>
    </source>
</evidence>
<comment type="caution">
    <text evidence="18">The sequence shown here is derived from an EMBL/GenBank/DDBJ whole genome shotgun (WGS) entry which is preliminary data.</text>
</comment>
<feature type="domain" description="2Fe-2S ferredoxin-type" evidence="14">
    <location>
        <begin position="1"/>
        <end position="78"/>
    </location>
</feature>
<feature type="domain" description="4Fe-4S Mo/W bis-MGD-type" evidence="16">
    <location>
        <begin position="219"/>
        <end position="275"/>
    </location>
</feature>
<keyword evidence="4" id="KW-0004">4Fe-4S</keyword>
<dbReference type="AlphaFoldDB" id="A0A124FMT3"/>
<evidence type="ECO:0000256" key="4">
    <source>
        <dbReference type="ARBA" id="ARBA00022485"/>
    </source>
</evidence>
<evidence type="ECO:0000256" key="8">
    <source>
        <dbReference type="ARBA" id="ARBA00022967"/>
    </source>
</evidence>
<evidence type="ECO:0000256" key="2">
    <source>
        <dbReference type="ARBA" id="ARBA00004370"/>
    </source>
</evidence>
<dbReference type="SMART" id="SM00926">
    <property type="entry name" value="Molybdop_Fe4S4"/>
    <property type="match status" value="1"/>
</dbReference>
<keyword evidence="8" id="KW-1278">Translocase</keyword>
<dbReference type="PROSITE" id="PS51085">
    <property type="entry name" value="2FE2S_FER_2"/>
    <property type="match status" value="1"/>
</dbReference>
<dbReference type="EMBL" id="LGFU01000160">
    <property type="protein sequence ID" value="KUK45763.1"/>
    <property type="molecule type" value="Genomic_DNA"/>
</dbReference>
<feature type="non-terminal residue" evidence="18">
    <location>
        <position position="373"/>
    </location>
</feature>
<evidence type="ECO:0000259" key="16">
    <source>
        <dbReference type="PROSITE" id="PS51669"/>
    </source>
</evidence>
<evidence type="ECO:0000313" key="18">
    <source>
        <dbReference type="EMBL" id="KUK45763.1"/>
    </source>
</evidence>
<dbReference type="Proteomes" id="UP000064249">
    <property type="component" value="Unassembled WGS sequence"/>
</dbReference>
<comment type="similarity">
    <text evidence="3">Belongs to the complex I 75 kDa subunit family.</text>
</comment>
<dbReference type="Pfam" id="PF22117">
    <property type="entry name" value="Fer4_Nqo3"/>
    <property type="match status" value="1"/>
</dbReference>
<keyword evidence="6" id="KW-0479">Metal-binding</keyword>
<dbReference type="FunFam" id="3.30.70.20:FF:000035">
    <property type="entry name" value="Iron hydrogenase 1"/>
    <property type="match status" value="1"/>
</dbReference>
<feature type="domain" description="4Fe-4S His(Cys)3-ligated-type" evidence="17">
    <location>
        <begin position="78"/>
        <end position="118"/>
    </location>
</feature>
<dbReference type="InterPro" id="IPR001041">
    <property type="entry name" value="2Fe-2S_ferredoxin-type"/>
</dbReference>
<keyword evidence="11" id="KW-0520">NAD</keyword>
<keyword evidence="7" id="KW-0677">Repeat</keyword>
<evidence type="ECO:0000256" key="11">
    <source>
        <dbReference type="ARBA" id="ARBA00023027"/>
    </source>
</evidence>
<dbReference type="InterPro" id="IPR006656">
    <property type="entry name" value="Mopterin_OxRdtase"/>
</dbReference>
<dbReference type="CDD" id="cd00207">
    <property type="entry name" value="fer2"/>
    <property type="match status" value="1"/>
</dbReference>
<evidence type="ECO:0000256" key="10">
    <source>
        <dbReference type="ARBA" id="ARBA00023014"/>
    </source>
</evidence>
<dbReference type="InterPro" id="IPR054351">
    <property type="entry name" value="NADH_UbQ_OxRdtase_ferredoxin"/>
</dbReference>
<dbReference type="GO" id="GO:0046872">
    <property type="term" value="F:metal ion binding"/>
    <property type="evidence" value="ECO:0007669"/>
    <property type="project" value="UniProtKB-KW"/>
</dbReference>
<dbReference type="SUPFAM" id="SSF54862">
    <property type="entry name" value="4Fe-4S ferredoxins"/>
    <property type="match status" value="1"/>
</dbReference>
<evidence type="ECO:0000256" key="7">
    <source>
        <dbReference type="ARBA" id="ARBA00022737"/>
    </source>
</evidence>
<dbReference type="FunFam" id="3.10.20.740:FF:000004">
    <property type="entry name" value="NADH-quinone oxidoreductase"/>
    <property type="match status" value="1"/>
</dbReference>
<organism evidence="18 19">
    <name type="scientific">Anaerolinea thermophila</name>
    <dbReference type="NCBI Taxonomy" id="167964"/>
    <lineage>
        <taxon>Bacteria</taxon>
        <taxon>Bacillati</taxon>
        <taxon>Chloroflexota</taxon>
        <taxon>Anaerolineae</taxon>
        <taxon>Anaerolineales</taxon>
        <taxon>Anaerolineaceae</taxon>
        <taxon>Anaerolinea</taxon>
    </lineage>
</organism>
<evidence type="ECO:0000259" key="14">
    <source>
        <dbReference type="PROSITE" id="PS51085"/>
    </source>
</evidence>
<gene>
    <name evidence="18" type="ORF">XD73_1364</name>
</gene>
<feature type="domain" description="4Fe-4S ferredoxin-type" evidence="15">
    <location>
        <begin position="138"/>
        <end position="169"/>
    </location>
</feature>
<evidence type="ECO:0000313" key="19">
    <source>
        <dbReference type="Proteomes" id="UP000064249"/>
    </source>
</evidence>
<accession>A0A124FMT3</accession>
<dbReference type="Gene3D" id="3.30.70.20">
    <property type="match status" value="1"/>
</dbReference>
<evidence type="ECO:0000256" key="1">
    <source>
        <dbReference type="ARBA" id="ARBA00001966"/>
    </source>
</evidence>
<protein>
    <submittedName>
        <fullName evidence="18">Putative oxidoreductase</fullName>
    </submittedName>
</protein>
<dbReference type="Pfam" id="PF00384">
    <property type="entry name" value="Molybdopterin"/>
    <property type="match status" value="1"/>
</dbReference>
<keyword evidence="12" id="KW-0472">Membrane</keyword>
<evidence type="ECO:0000259" key="17">
    <source>
        <dbReference type="PROSITE" id="PS51839"/>
    </source>
</evidence>
<dbReference type="PROSITE" id="PS51669">
    <property type="entry name" value="4FE4S_MOW_BIS_MGD"/>
    <property type="match status" value="1"/>
</dbReference>
<keyword evidence="5" id="KW-0001">2Fe-2S</keyword>
<evidence type="ECO:0000256" key="12">
    <source>
        <dbReference type="ARBA" id="ARBA00023136"/>
    </source>
</evidence>
<dbReference type="InterPro" id="IPR017896">
    <property type="entry name" value="4Fe4S_Fe-S-bd"/>
</dbReference>
<dbReference type="PROSITE" id="PS51839">
    <property type="entry name" value="4FE4S_HC3"/>
    <property type="match status" value="1"/>
</dbReference>
<dbReference type="GO" id="GO:0016020">
    <property type="term" value="C:membrane"/>
    <property type="evidence" value="ECO:0007669"/>
    <property type="project" value="UniProtKB-SubCell"/>
</dbReference>
<dbReference type="InterPro" id="IPR006963">
    <property type="entry name" value="Mopterin_OxRdtase_4Fe-4S_dom"/>
</dbReference>